<dbReference type="AlphaFoldDB" id="A0A7Z6MV81"/>
<gene>
    <name evidence="1" type="ORF">DL347_18325</name>
</gene>
<accession>A0A7Z6MV81</accession>
<dbReference type="EMBL" id="QRBA01000010">
    <property type="protein sequence ID" value="RDS89572.1"/>
    <property type="molecule type" value="Genomic_DNA"/>
</dbReference>
<protein>
    <submittedName>
        <fullName evidence="1">Uncharacterized protein</fullName>
    </submittedName>
</protein>
<evidence type="ECO:0000313" key="1">
    <source>
        <dbReference type="EMBL" id="RDS89572.1"/>
    </source>
</evidence>
<reference evidence="1 2" key="1">
    <citation type="submission" date="2018-07" db="EMBL/GenBank/DDBJ databases">
        <title>Draft Genome Sequence of Pseudomonas fluorescens AHK-1 associated with canker disease of kiwifruit.</title>
        <authorList>
            <person name="Wu Z."/>
        </authorList>
    </citation>
    <scope>NUCLEOTIDE SEQUENCE [LARGE SCALE GENOMIC DNA]</scope>
    <source>
        <strain evidence="1 2">AHK-1</strain>
    </source>
</reference>
<evidence type="ECO:0000313" key="2">
    <source>
        <dbReference type="Proteomes" id="UP000255541"/>
    </source>
</evidence>
<dbReference type="Proteomes" id="UP000255541">
    <property type="component" value="Unassembled WGS sequence"/>
</dbReference>
<organism evidence="1 2">
    <name type="scientific">Pseudomonas fluorescens</name>
    <dbReference type="NCBI Taxonomy" id="294"/>
    <lineage>
        <taxon>Bacteria</taxon>
        <taxon>Pseudomonadati</taxon>
        <taxon>Pseudomonadota</taxon>
        <taxon>Gammaproteobacteria</taxon>
        <taxon>Pseudomonadales</taxon>
        <taxon>Pseudomonadaceae</taxon>
        <taxon>Pseudomonas</taxon>
    </lineage>
</organism>
<proteinExistence type="predicted"/>
<sequence>MWVSCAAHLAGGCVARSTLLGDAEDFPRMPLLFSPTQCGLSDLKAAEVCQKQAEAVSEKPATSRLFNAHKNHKPNLSNSCWIIE</sequence>
<name>A0A7Z6MV81_PSEFL</name>
<comment type="caution">
    <text evidence="1">The sequence shown here is derived from an EMBL/GenBank/DDBJ whole genome shotgun (WGS) entry which is preliminary data.</text>
</comment>